<reference evidence="1 2" key="1">
    <citation type="submission" date="2015-09" db="EMBL/GenBank/DDBJ databases">
        <title>Host preference determinants of Valsa canker pathogens revealed by comparative genomics.</title>
        <authorList>
            <person name="Yin Z."/>
            <person name="Huang L."/>
        </authorList>
    </citation>
    <scope>NUCLEOTIDE SEQUENCE [LARGE SCALE GENOMIC DNA]</scope>
    <source>
        <strain evidence="1 2">SXYLt</strain>
    </source>
</reference>
<evidence type="ECO:0000313" key="1">
    <source>
        <dbReference type="EMBL" id="ROW15935.1"/>
    </source>
</evidence>
<comment type="caution">
    <text evidence="1">The sequence shown here is derived from an EMBL/GenBank/DDBJ whole genome shotgun (WGS) entry which is preliminary data.</text>
</comment>
<dbReference type="Proteomes" id="UP000285146">
    <property type="component" value="Unassembled WGS sequence"/>
</dbReference>
<dbReference type="AlphaFoldDB" id="A0A423XI96"/>
<protein>
    <submittedName>
        <fullName evidence="1">Uncharacterized protein</fullName>
    </submittedName>
</protein>
<accession>A0A423XI96</accession>
<keyword evidence="2" id="KW-1185">Reference proteome</keyword>
<gene>
    <name evidence="1" type="ORF">VPNG_02650</name>
</gene>
<evidence type="ECO:0000313" key="2">
    <source>
        <dbReference type="Proteomes" id="UP000285146"/>
    </source>
</evidence>
<organism evidence="1 2">
    <name type="scientific">Cytospora leucostoma</name>
    <dbReference type="NCBI Taxonomy" id="1230097"/>
    <lineage>
        <taxon>Eukaryota</taxon>
        <taxon>Fungi</taxon>
        <taxon>Dikarya</taxon>
        <taxon>Ascomycota</taxon>
        <taxon>Pezizomycotina</taxon>
        <taxon>Sordariomycetes</taxon>
        <taxon>Sordariomycetidae</taxon>
        <taxon>Diaporthales</taxon>
        <taxon>Cytosporaceae</taxon>
        <taxon>Cytospora</taxon>
    </lineage>
</organism>
<dbReference type="InParanoid" id="A0A423XI96"/>
<sequence length="115" mass="12373">MCRPKIIKQKIRAAPPMILPIMIPVLLTVCKSGWVESVPDGFTEEEARTLVCITEIGLESVSGVAEADQTPEVEVTTDEAADVTMAMIDVAVDSEIAVTPLNVRLVNPIPLSTDK</sequence>
<proteinExistence type="predicted"/>
<name>A0A423XI96_9PEZI</name>
<dbReference type="EMBL" id="LKEB01000007">
    <property type="protein sequence ID" value="ROW15935.1"/>
    <property type="molecule type" value="Genomic_DNA"/>
</dbReference>